<keyword evidence="2 3" id="KW-0067">ATP-binding</keyword>
<dbReference type="HAMAP" id="MF_00376">
    <property type="entry name" value="Dephospho_CoA_kinase"/>
    <property type="match status" value="1"/>
</dbReference>
<comment type="function">
    <text evidence="3">Catalyzes the phosphorylation of the 3'-hydroxyl group of dephosphocoenzyme A to form coenzyme A.</text>
</comment>
<dbReference type="EC" id="2.7.1.24" evidence="3 4"/>
<dbReference type="PROSITE" id="PS51219">
    <property type="entry name" value="DPCK"/>
    <property type="match status" value="1"/>
</dbReference>
<dbReference type="PANTHER" id="PTHR10695:SF46">
    <property type="entry name" value="BIFUNCTIONAL COENZYME A SYNTHASE-RELATED"/>
    <property type="match status" value="1"/>
</dbReference>
<protein>
    <recommendedName>
        <fullName evidence="3 4">Dephospho-CoA kinase</fullName>
        <ecNumber evidence="3 4">2.7.1.24</ecNumber>
    </recommendedName>
    <alternativeName>
        <fullName evidence="3">Dephosphocoenzyme A kinase</fullName>
    </alternativeName>
</protein>
<comment type="pathway">
    <text evidence="3">Cofactor biosynthesis; coenzyme A biosynthesis; CoA from (R)-pantothenate: step 5/5.</text>
</comment>
<feature type="binding site" evidence="3">
    <location>
        <begin position="16"/>
        <end position="21"/>
    </location>
    <ligand>
        <name>ATP</name>
        <dbReference type="ChEBI" id="CHEBI:30616"/>
    </ligand>
</feature>
<comment type="catalytic activity">
    <reaction evidence="3">
        <text>3'-dephospho-CoA + ATP = ADP + CoA + H(+)</text>
        <dbReference type="Rhea" id="RHEA:18245"/>
        <dbReference type="ChEBI" id="CHEBI:15378"/>
        <dbReference type="ChEBI" id="CHEBI:30616"/>
        <dbReference type="ChEBI" id="CHEBI:57287"/>
        <dbReference type="ChEBI" id="CHEBI:57328"/>
        <dbReference type="ChEBI" id="CHEBI:456216"/>
        <dbReference type="EC" id="2.7.1.24"/>
    </reaction>
</comment>
<dbReference type="RefSeq" id="WP_072971547.1">
    <property type="nucleotide sequence ID" value="NZ_FQTY01000001.1"/>
</dbReference>
<keyword evidence="3" id="KW-0173">Coenzyme A biosynthesis</keyword>
<dbReference type="CDD" id="cd02022">
    <property type="entry name" value="DPCK"/>
    <property type="match status" value="1"/>
</dbReference>
<dbReference type="Gene3D" id="3.40.50.300">
    <property type="entry name" value="P-loop containing nucleotide triphosphate hydrolases"/>
    <property type="match status" value="1"/>
</dbReference>
<evidence type="ECO:0000256" key="4">
    <source>
        <dbReference type="NCBIfam" id="TIGR00152"/>
    </source>
</evidence>
<dbReference type="STRING" id="1123404.SAMN02745784_00078"/>
<dbReference type="EMBL" id="FQTY01000001">
    <property type="protein sequence ID" value="SHE27665.1"/>
    <property type="molecule type" value="Genomic_DNA"/>
</dbReference>
<name>A0A1M4S661_9FIRM</name>
<dbReference type="GO" id="GO:0004140">
    <property type="term" value="F:dephospho-CoA kinase activity"/>
    <property type="evidence" value="ECO:0007669"/>
    <property type="project" value="UniProtKB-UniRule"/>
</dbReference>
<keyword evidence="3" id="KW-0963">Cytoplasm</keyword>
<evidence type="ECO:0000313" key="6">
    <source>
        <dbReference type="Proteomes" id="UP000184114"/>
    </source>
</evidence>
<dbReference type="PANTHER" id="PTHR10695">
    <property type="entry name" value="DEPHOSPHO-COA KINASE-RELATED"/>
    <property type="match status" value="1"/>
</dbReference>
<accession>A0A1M4S661</accession>
<reference evidence="6" key="1">
    <citation type="submission" date="2016-11" db="EMBL/GenBank/DDBJ databases">
        <authorList>
            <person name="Varghese N."/>
            <person name="Submissions S."/>
        </authorList>
    </citation>
    <scope>NUCLEOTIDE SEQUENCE [LARGE SCALE GENOMIC DNA]</scope>
    <source>
        <strain evidence="6">DSM 18095</strain>
    </source>
</reference>
<evidence type="ECO:0000313" key="5">
    <source>
        <dbReference type="EMBL" id="SHE27665.1"/>
    </source>
</evidence>
<dbReference type="GO" id="GO:0005524">
    <property type="term" value="F:ATP binding"/>
    <property type="evidence" value="ECO:0007669"/>
    <property type="project" value="UniProtKB-UniRule"/>
</dbReference>
<dbReference type="GeneID" id="90994771"/>
<dbReference type="Proteomes" id="UP000184114">
    <property type="component" value="Unassembled WGS sequence"/>
</dbReference>
<keyword evidence="1 3" id="KW-0547">Nucleotide-binding</keyword>
<keyword evidence="3 5" id="KW-0418">Kinase</keyword>
<dbReference type="Pfam" id="PF01121">
    <property type="entry name" value="CoaE"/>
    <property type="match status" value="1"/>
</dbReference>
<keyword evidence="3" id="KW-0808">Transferase</keyword>
<keyword evidence="6" id="KW-1185">Reference proteome</keyword>
<dbReference type="GO" id="GO:0015937">
    <property type="term" value="P:coenzyme A biosynthetic process"/>
    <property type="evidence" value="ECO:0007669"/>
    <property type="project" value="UniProtKB-UniRule"/>
</dbReference>
<gene>
    <name evidence="3" type="primary">coaE</name>
    <name evidence="5" type="ORF">SAMN02745784_00078</name>
</gene>
<dbReference type="UniPathway" id="UPA00241">
    <property type="reaction ID" value="UER00356"/>
</dbReference>
<evidence type="ECO:0000256" key="1">
    <source>
        <dbReference type="ARBA" id="ARBA00022741"/>
    </source>
</evidence>
<dbReference type="InterPro" id="IPR027417">
    <property type="entry name" value="P-loop_NTPase"/>
</dbReference>
<comment type="subcellular location">
    <subcellularLocation>
        <location evidence="3">Cytoplasm</location>
    </subcellularLocation>
</comment>
<dbReference type="AlphaFoldDB" id="A0A1M4S661"/>
<sequence>MIQNNCRLVGLTGGISTGKSTVSKIIMEKGYTVIDADKIAREVVEFNKPAYLQIVEEFGDGILLYDKTIDRKALGKIIFSSKEDRERLNNITHSYIFEAIKLKINQLCFNRTIIFLDIPLLFEQYELWAKYNIIFDEIWLVYLDKDTQIERLMKRDGILKEEALNKIESQMDINYKKTKSSNIIDNSGDIEYLKEQIDKLLKGLI</sequence>
<evidence type="ECO:0000256" key="2">
    <source>
        <dbReference type="ARBA" id="ARBA00022840"/>
    </source>
</evidence>
<organism evidence="5 6">
    <name type="scientific">Tissierella praeacuta DSM 18095</name>
    <dbReference type="NCBI Taxonomy" id="1123404"/>
    <lineage>
        <taxon>Bacteria</taxon>
        <taxon>Bacillati</taxon>
        <taxon>Bacillota</taxon>
        <taxon>Tissierellia</taxon>
        <taxon>Tissierellales</taxon>
        <taxon>Tissierellaceae</taxon>
        <taxon>Tissierella</taxon>
    </lineage>
</organism>
<dbReference type="InterPro" id="IPR001977">
    <property type="entry name" value="Depp_CoAkinase"/>
</dbReference>
<dbReference type="NCBIfam" id="TIGR00152">
    <property type="entry name" value="dephospho-CoA kinase"/>
    <property type="match status" value="1"/>
</dbReference>
<proteinExistence type="inferred from homology"/>
<comment type="similarity">
    <text evidence="3">Belongs to the CoaE family.</text>
</comment>
<dbReference type="SUPFAM" id="SSF52540">
    <property type="entry name" value="P-loop containing nucleoside triphosphate hydrolases"/>
    <property type="match status" value="1"/>
</dbReference>
<dbReference type="GO" id="GO:0005737">
    <property type="term" value="C:cytoplasm"/>
    <property type="evidence" value="ECO:0007669"/>
    <property type="project" value="UniProtKB-SubCell"/>
</dbReference>
<evidence type="ECO:0000256" key="3">
    <source>
        <dbReference type="HAMAP-Rule" id="MF_00376"/>
    </source>
</evidence>